<feature type="compositionally biased region" description="Pro residues" evidence="1">
    <location>
        <begin position="328"/>
        <end position="343"/>
    </location>
</feature>
<name>A0AAE1DEC5_9GAST</name>
<evidence type="ECO:0000256" key="1">
    <source>
        <dbReference type="SAM" id="MobiDB-lite"/>
    </source>
</evidence>
<accession>A0AAE1DEC5</accession>
<reference evidence="2" key="1">
    <citation type="journal article" date="2023" name="G3 (Bethesda)">
        <title>A reference genome for the long-term kleptoplast-retaining sea slug Elysia crispata morphotype clarki.</title>
        <authorList>
            <person name="Eastman K.E."/>
            <person name="Pendleton A.L."/>
            <person name="Shaikh M.A."/>
            <person name="Suttiyut T."/>
            <person name="Ogas R."/>
            <person name="Tomko P."/>
            <person name="Gavelis G."/>
            <person name="Widhalm J.R."/>
            <person name="Wisecaver J.H."/>
        </authorList>
    </citation>
    <scope>NUCLEOTIDE SEQUENCE</scope>
    <source>
        <strain evidence="2">ECLA1</strain>
    </source>
</reference>
<feature type="region of interest" description="Disordered" evidence="1">
    <location>
        <begin position="320"/>
        <end position="343"/>
    </location>
</feature>
<dbReference type="EMBL" id="JAWDGP010004149">
    <property type="protein sequence ID" value="KAK3767446.1"/>
    <property type="molecule type" value="Genomic_DNA"/>
</dbReference>
<evidence type="ECO:0000313" key="2">
    <source>
        <dbReference type="EMBL" id="KAK3767446.1"/>
    </source>
</evidence>
<keyword evidence="3" id="KW-1185">Reference proteome</keyword>
<proteinExistence type="predicted"/>
<dbReference type="AlphaFoldDB" id="A0AAE1DEC5"/>
<sequence length="343" mass="38542">MLWMGSIKAQFDNETHGSSTQVKLSQQNPYRGKVVNLKAQIVPERLGEPRRDGMSTHTRVGPTLHVVTPETRRQVSEVTPTEICFYFDLPVTGDDIVDAELQKSAREQKTALQPQCSRLTEPQYTAEYSGEARCILWGSAHVYRESVMLLKDSRCARRWEASENPAVMTQWQIKRGQPVLKFLKCLSHHRCCACYRLQRMRNQSRHETRQPDSNRTQCHGVMRSHSCVQVEGFLGSYMYMLSCLTLLGVPYTRSRLSKQPPPPPSSCFSQAPSISLTGITLVHLRPSPGGLLRPCSLLFFTSYSHSTSVINTHSLKKHAQSSRASQLAPPPTTLLPPSPGPEL</sequence>
<evidence type="ECO:0000313" key="3">
    <source>
        <dbReference type="Proteomes" id="UP001283361"/>
    </source>
</evidence>
<gene>
    <name evidence="2" type="ORF">RRG08_032121</name>
</gene>
<comment type="caution">
    <text evidence="2">The sequence shown here is derived from an EMBL/GenBank/DDBJ whole genome shotgun (WGS) entry which is preliminary data.</text>
</comment>
<protein>
    <submittedName>
        <fullName evidence="2">Uncharacterized protein</fullName>
    </submittedName>
</protein>
<dbReference type="Proteomes" id="UP001283361">
    <property type="component" value="Unassembled WGS sequence"/>
</dbReference>
<organism evidence="2 3">
    <name type="scientific">Elysia crispata</name>
    <name type="common">lettuce slug</name>
    <dbReference type="NCBI Taxonomy" id="231223"/>
    <lineage>
        <taxon>Eukaryota</taxon>
        <taxon>Metazoa</taxon>
        <taxon>Spiralia</taxon>
        <taxon>Lophotrochozoa</taxon>
        <taxon>Mollusca</taxon>
        <taxon>Gastropoda</taxon>
        <taxon>Heterobranchia</taxon>
        <taxon>Euthyneura</taxon>
        <taxon>Panpulmonata</taxon>
        <taxon>Sacoglossa</taxon>
        <taxon>Placobranchoidea</taxon>
        <taxon>Plakobranchidae</taxon>
        <taxon>Elysia</taxon>
    </lineage>
</organism>